<dbReference type="OrthoDB" id="696591at2759"/>
<dbReference type="AlphaFoldDB" id="A0A8J5SR09"/>
<dbReference type="Proteomes" id="UP000729402">
    <property type="component" value="Unassembled WGS sequence"/>
</dbReference>
<evidence type="ECO:0000313" key="2">
    <source>
        <dbReference type="Proteomes" id="UP000729402"/>
    </source>
</evidence>
<proteinExistence type="predicted"/>
<dbReference type="EMBL" id="JAAALK010000283">
    <property type="protein sequence ID" value="KAG8069487.1"/>
    <property type="molecule type" value="Genomic_DNA"/>
</dbReference>
<sequence>MRGHKCQRLFYLEVADPEEDVPNLMDALLVAAEDDEPFISLNSITGIRDDGTMQIRVTMGTEEFTTLMDSGSTTNFVSIAAGHTARLHFQNGSGVYVRVANDDKVGCHGLARDVDIRIG</sequence>
<keyword evidence="2" id="KW-1185">Reference proteome</keyword>
<evidence type="ECO:0000313" key="1">
    <source>
        <dbReference type="EMBL" id="KAG8069487.1"/>
    </source>
</evidence>
<comment type="caution">
    <text evidence="1">The sequence shown here is derived from an EMBL/GenBank/DDBJ whole genome shotgun (WGS) entry which is preliminary data.</text>
</comment>
<name>A0A8J5SR09_ZIZPA</name>
<gene>
    <name evidence="1" type="ORF">GUJ93_ZPchr0006g45707</name>
</gene>
<accession>A0A8J5SR09</accession>
<dbReference type="CDD" id="cd00303">
    <property type="entry name" value="retropepsin_like"/>
    <property type="match status" value="1"/>
</dbReference>
<organism evidence="1 2">
    <name type="scientific">Zizania palustris</name>
    <name type="common">Northern wild rice</name>
    <dbReference type="NCBI Taxonomy" id="103762"/>
    <lineage>
        <taxon>Eukaryota</taxon>
        <taxon>Viridiplantae</taxon>
        <taxon>Streptophyta</taxon>
        <taxon>Embryophyta</taxon>
        <taxon>Tracheophyta</taxon>
        <taxon>Spermatophyta</taxon>
        <taxon>Magnoliopsida</taxon>
        <taxon>Liliopsida</taxon>
        <taxon>Poales</taxon>
        <taxon>Poaceae</taxon>
        <taxon>BOP clade</taxon>
        <taxon>Oryzoideae</taxon>
        <taxon>Oryzeae</taxon>
        <taxon>Zizaniinae</taxon>
        <taxon>Zizania</taxon>
    </lineage>
</organism>
<protein>
    <submittedName>
        <fullName evidence="1">Uncharacterized protein</fullName>
    </submittedName>
</protein>
<reference evidence="1" key="1">
    <citation type="journal article" date="2021" name="bioRxiv">
        <title>Whole Genome Assembly and Annotation of Northern Wild Rice, Zizania palustris L., Supports a Whole Genome Duplication in the Zizania Genus.</title>
        <authorList>
            <person name="Haas M."/>
            <person name="Kono T."/>
            <person name="Macchietto M."/>
            <person name="Millas R."/>
            <person name="McGilp L."/>
            <person name="Shao M."/>
            <person name="Duquette J."/>
            <person name="Hirsch C.N."/>
            <person name="Kimball J."/>
        </authorList>
    </citation>
    <scope>NUCLEOTIDE SEQUENCE</scope>
    <source>
        <tissue evidence="1">Fresh leaf tissue</tissue>
    </source>
</reference>
<reference evidence="1" key="2">
    <citation type="submission" date="2021-02" db="EMBL/GenBank/DDBJ databases">
        <authorList>
            <person name="Kimball J.A."/>
            <person name="Haas M.W."/>
            <person name="Macchietto M."/>
            <person name="Kono T."/>
            <person name="Duquette J."/>
            <person name="Shao M."/>
        </authorList>
    </citation>
    <scope>NUCLEOTIDE SEQUENCE</scope>
    <source>
        <tissue evidence="1">Fresh leaf tissue</tissue>
    </source>
</reference>